<gene>
    <name evidence="2" type="ORF">GWI33_021503</name>
</gene>
<evidence type="ECO:0000313" key="2">
    <source>
        <dbReference type="EMBL" id="KAF7284860.1"/>
    </source>
</evidence>
<keyword evidence="3" id="KW-1185">Reference proteome</keyword>
<dbReference type="GO" id="GO:0071203">
    <property type="term" value="C:WASH complex"/>
    <property type="evidence" value="ECO:0007669"/>
    <property type="project" value="InterPro"/>
</dbReference>
<dbReference type="PANTHER" id="PTHR13015">
    <property type="entry name" value="PROTEIN AD-016-RELATED"/>
    <property type="match status" value="1"/>
</dbReference>
<reference evidence="2" key="1">
    <citation type="submission" date="2020-08" db="EMBL/GenBank/DDBJ databases">
        <title>Genome sequencing and assembly of the red palm weevil Rhynchophorus ferrugineus.</title>
        <authorList>
            <person name="Dias G.B."/>
            <person name="Bergman C.M."/>
            <person name="Manee M."/>
        </authorList>
    </citation>
    <scope>NUCLEOTIDE SEQUENCE</scope>
    <source>
        <strain evidence="2">AA-2017</strain>
        <tissue evidence="2">Whole larva</tissue>
    </source>
</reference>
<dbReference type="AlphaFoldDB" id="A0A834IVX8"/>
<dbReference type="EMBL" id="JAACXV010000068">
    <property type="protein sequence ID" value="KAF7284860.1"/>
    <property type="molecule type" value="Genomic_DNA"/>
</dbReference>
<dbReference type="Gene3D" id="1.20.5.110">
    <property type="match status" value="1"/>
</dbReference>
<evidence type="ECO:0000313" key="3">
    <source>
        <dbReference type="Proteomes" id="UP000625711"/>
    </source>
</evidence>
<dbReference type="PANTHER" id="PTHR13015:SF0">
    <property type="entry name" value="WASH COMPLEX SUBUNIT 3"/>
    <property type="match status" value="1"/>
</dbReference>
<proteinExistence type="inferred from homology"/>
<dbReference type="Pfam" id="PF10152">
    <property type="entry name" value="CCDC53"/>
    <property type="match status" value="1"/>
</dbReference>
<dbReference type="GO" id="GO:0006887">
    <property type="term" value="P:exocytosis"/>
    <property type="evidence" value="ECO:0007669"/>
    <property type="project" value="TreeGrafter"/>
</dbReference>
<dbReference type="OrthoDB" id="268027at2759"/>
<sequence length="109" mass="12394">MKMLGDELPTTIQTDVDYTQILPIQQKRTIAFINHFITNTVSFLNTFAQSCESRFMEFEYKIQKLEASLLILEAQLSSIPGLNGTNTDINKADNTTNENDIDNLLCNFL</sequence>
<dbReference type="Proteomes" id="UP000625711">
    <property type="component" value="Unassembled WGS sequence"/>
</dbReference>
<protein>
    <submittedName>
        <fullName evidence="2">Uncharacterized protein</fullName>
    </submittedName>
</protein>
<comment type="similarity">
    <text evidence="1">Belongs to the CCDC53 family.</text>
</comment>
<name>A0A834IVX8_RHYFE</name>
<accession>A0A834IVX8</accession>
<evidence type="ECO:0000256" key="1">
    <source>
        <dbReference type="ARBA" id="ARBA00006290"/>
    </source>
</evidence>
<organism evidence="2 3">
    <name type="scientific">Rhynchophorus ferrugineus</name>
    <name type="common">Red palm weevil</name>
    <name type="synonym">Curculio ferrugineus</name>
    <dbReference type="NCBI Taxonomy" id="354439"/>
    <lineage>
        <taxon>Eukaryota</taxon>
        <taxon>Metazoa</taxon>
        <taxon>Ecdysozoa</taxon>
        <taxon>Arthropoda</taxon>
        <taxon>Hexapoda</taxon>
        <taxon>Insecta</taxon>
        <taxon>Pterygota</taxon>
        <taxon>Neoptera</taxon>
        <taxon>Endopterygota</taxon>
        <taxon>Coleoptera</taxon>
        <taxon>Polyphaga</taxon>
        <taxon>Cucujiformia</taxon>
        <taxon>Curculionidae</taxon>
        <taxon>Dryophthorinae</taxon>
        <taxon>Rhynchophorus</taxon>
    </lineage>
</organism>
<dbReference type="GO" id="GO:0030041">
    <property type="term" value="P:actin filament polymerization"/>
    <property type="evidence" value="ECO:0007669"/>
    <property type="project" value="TreeGrafter"/>
</dbReference>
<comment type="caution">
    <text evidence="2">The sequence shown here is derived from an EMBL/GenBank/DDBJ whole genome shotgun (WGS) entry which is preliminary data.</text>
</comment>
<dbReference type="InterPro" id="IPR019309">
    <property type="entry name" value="WASHC3"/>
</dbReference>